<feature type="transmembrane region" description="Helical" evidence="1">
    <location>
        <begin position="90"/>
        <end position="109"/>
    </location>
</feature>
<comment type="caution">
    <text evidence="2">The sequence shown here is derived from an EMBL/GenBank/DDBJ whole genome shotgun (WGS) entry which is preliminary data.</text>
</comment>
<dbReference type="RefSeq" id="WP_191714292.1">
    <property type="nucleotide sequence ID" value="NZ_JACSPU010000001.1"/>
</dbReference>
<accession>A0ABR8WAP2</accession>
<dbReference type="Proteomes" id="UP000658980">
    <property type="component" value="Unassembled WGS sequence"/>
</dbReference>
<evidence type="ECO:0000313" key="2">
    <source>
        <dbReference type="EMBL" id="MBD8014101.1"/>
    </source>
</evidence>
<name>A0ABR8WAP2_9BACL</name>
<dbReference type="Pfam" id="PF11368">
    <property type="entry name" value="DUF3169"/>
    <property type="match status" value="1"/>
</dbReference>
<dbReference type="EMBL" id="JACSPU010000001">
    <property type="protein sequence ID" value="MBD8014101.1"/>
    <property type="molecule type" value="Genomic_DNA"/>
</dbReference>
<feature type="transmembrane region" description="Helical" evidence="1">
    <location>
        <begin position="206"/>
        <end position="225"/>
    </location>
</feature>
<evidence type="ECO:0000256" key="1">
    <source>
        <dbReference type="SAM" id="Phobius"/>
    </source>
</evidence>
<proteinExistence type="predicted"/>
<reference evidence="2 3" key="1">
    <citation type="submission" date="2020-08" db="EMBL/GenBank/DDBJ databases">
        <title>A Genomic Blueprint of the Chicken Gut Microbiome.</title>
        <authorList>
            <person name="Gilroy R."/>
            <person name="Ravi A."/>
            <person name="Getino M."/>
            <person name="Pursley I."/>
            <person name="Horton D.L."/>
            <person name="Alikhan N.-F."/>
            <person name="Baker D."/>
            <person name="Gharbi K."/>
            <person name="Hall N."/>
            <person name="Watson M."/>
            <person name="Adriaenssens E.M."/>
            <person name="Foster-Nyarko E."/>
            <person name="Jarju S."/>
            <person name="Secka A."/>
            <person name="Antonio M."/>
            <person name="Oren A."/>
            <person name="Chaudhuri R."/>
            <person name="La Ragione R.M."/>
            <person name="Hildebrand F."/>
            <person name="Pallen M.J."/>
        </authorList>
    </citation>
    <scope>NUCLEOTIDE SEQUENCE [LARGE SCALE GENOMIC DNA]</scope>
    <source>
        <strain evidence="2 3">Sa1BUA13</strain>
    </source>
</reference>
<evidence type="ECO:0000313" key="3">
    <source>
        <dbReference type="Proteomes" id="UP000658980"/>
    </source>
</evidence>
<organism evidence="2 3">
    <name type="scientific">Planococcus wigleyi</name>
    <dbReference type="NCBI Taxonomy" id="2762216"/>
    <lineage>
        <taxon>Bacteria</taxon>
        <taxon>Bacillati</taxon>
        <taxon>Bacillota</taxon>
        <taxon>Bacilli</taxon>
        <taxon>Bacillales</taxon>
        <taxon>Caryophanaceae</taxon>
        <taxon>Planococcus</taxon>
    </lineage>
</organism>
<feature type="transmembrane region" description="Helical" evidence="1">
    <location>
        <begin position="115"/>
        <end position="138"/>
    </location>
</feature>
<sequence length="230" mass="25251">MKKYGSLIGQLVIGALIGFFGMLAVLDGDFRIDLSPYAYPGNLIILAAAAVLAVFSAYRYVSIRNLAKQDLSGEEEDAAEGRMYRHYADASLASTLAILFSLASMSLSLLTTQPLWLLIFGLVLIAFSFIISGILPGLMKNMYPERDLPSITDKKYAEKLLNVSDDGEKHIMLGGLYKTHITMNSLLLGAIVLLLFYSIASDSSQLFSIFIIVGILAITNTQYQFSIRNK</sequence>
<keyword evidence="1" id="KW-0812">Transmembrane</keyword>
<keyword evidence="1" id="KW-0472">Membrane</keyword>
<dbReference type="InterPro" id="IPR021509">
    <property type="entry name" value="DUF3169"/>
</dbReference>
<protein>
    <submittedName>
        <fullName evidence="2">DUF3169 family protein</fullName>
    </submittedName>
</protein>
<feature type="transmembrane region" description="Helical" evidence="1">
    <location>
        <begin position="38"/>
        <end position="58"/>
    </location>
</feature>
<feature type="transmembrane region" description="Helical" evidence="1">
    <location>
        <begin position="181"/>
        <end position="200"/>
    </location>
</feature>
<gene>
    <name evidence="2" type="ORF">H9630_04645</name>
</gene>
<feature type="transmembrane region" description="Helical" evidence="1">
    <location>
        <begin position="7"/>
        <end position="26"/>
    </location>
</feature>
<keyword evidence="3" id="KW-1185">Reference proteome</keyword>
<keyword evidence="1" id="KW-1133">Transmembrane helix</keyword>